<dbReference type="Proteomes" id="UP000013165">
    <property type="component" value="Unassembled WGS sequence"/>
</dbReference>
<comment type="caution">
    <text evidence="1">The sequence shown here is derived from an EMBL/GenBank/DDBJ whole genome shotgun (WGS) entry which is preliminary data.</text>
</comment>
<dbReference type="STRING" id="626887.J057_03815"/>
<evidence type="ECO:0000313" key="1">
    <source>
        <dbReference type="EMBL" id="ENO16801.1"/>
    </source>
</evidence>
<proteinExistence type="predicted"/>
<dbReference type="HOGENOM" id="CLU_445364_0_0_6"/>
<protein>
    <submittedName>
        <fullName evidence="1">Uncharacterized protein</fullName>
    </submittedName>
</protein>
<dbReference type="EMBL" id="APLQ01000010">
    <property type="protein sequence ID" value="ENO16801.1"/>
    <property type="molecule type" value="Genomic_DNA"/>
</dbReference>
<dbReference type="PROSITE" id="PS51257">
    <property type="entry name" value="PROKAR_LIPOPROTEIN"/>
    <property type="match status" value="1"/>
</dbReference>
<dbReference type="eggNOG" id="COG3209">
    <property type="taxonomic scope" value="Bacteria"/>
</dbReference>
<dbReference type="OrthoDB" id="5713052at2"/>
<dbReference type="AlphaFoldDB" id="N6WZ28"/>
<evidence type="ECO:0000313" key="2">
    <source>
        <dbReference type="Proteomes" id="UP000013165"/>
    </source>
</evidence>
<name>N6WZ28_9GAMM</name>
<dbReference type="PATRIC" id="fig|626887.3.peg.750"/>
<dbReference type="RefSeq" id="WP_004583311.1">
    <property type="nucleotide sequence ID" value="NZ_AP028878.1"/>
</dbReference>
<sequence length="628" mass="68298">MTRPTLFAVCSLSLLLTACGDGEQKDSPVDGRDTDGLYEPSVENYSGRVIDGYLRNARVWLDLDGDYQYDAADVEVVVGVNPERTITLADGEPTAMSGDGGRFSLDLSSFEVNPTLAADLDPTDYPLVAIVIPGVTEEETHDGYVTLEHAYQMSAPPGEQYVTPLATMVDARRVLGIGAVNVSSGLGEMLGNINVLGDYIRAGDEKAHAYARALARFLADQFPDEFENTVVANEGKVGVFSSEASRILRLSLSGHVGMVLGTVDAALGPGGRYENIDIGSLDIPQVPLDLENPILLHKVLVRASVDGSPVSLNTLDSNQSNVAELTYHYSEAGILQSIEANGCMNPSLLEIARLANVGGKVRDLNVQGLEGFYLRHGDSRAQYVPDDPESVDEKLTFNWAEQKAEFRTTTGCHDLAPSSEMPVEPQVTYSWTYGADGQVQAIGSSGGGSLSPSYDTRSRDPIFSYETENLGGQELILQEQPDECVGDITAENMEKFRVVSAQQDYVFSRDRGAMNDPPVPSDGAVNLTLDWDTRDNVTRLLRRVLYDHVLSTGSLLQWDYLPVTSEAFSDEAQPNLVMQARLALYDTDDAWSCGDVRGTIAASNLLADLSYQYIRLSDYIAENQDHDE</sequence>
<gene>
    <name evidence="1" type="ORF">J057_03815</name>
</gene>
<reference evidence="1 2" key="1">
    <citation type="journal article" date="2013" name="Genome Announc.">
        <title>Genome Sequence of the Polycyclic Aromatic Hydrocarbon-Degrading Bacterium Strain Marinobacter nanhaiticus D15-8WT.</title>
        <authorList>
            <person name="Cui Z."/>
            <person name="Gao W."/>
            <person name="Li Q."/>
            <person name="Xu G."/>
            <person name="Zheng L."/>
        </authorList>
    </citation>
    <scope>NUCLEOTIDE SEQUENCE [LARGE SCALE GENOMIC DNA]</scope>
    <source>
        <strain evidence="1 2">D15-8W</strain>
    </source>
</reference>
<organism evidence="1 2">
    <name type="scientific">Marinobacter nanhaiticus D15-8W</name>
    <dbReference type="NCBI Taxonomy" id="626887"/>
    <lineage>
        <taxon>Bacteria</taxon>
        <taxon>Pseudomonadati</taxon>
        <taxon>Pseudomonadota</taxon>
        <taxon>Gammaproteobacteria</taxon>
        <taxon>Pseudomonadales</taxon>
        <taxon>Marinobacteraceae</taxon>
        <taxon>Marinobacter</taxon>
    </lineage>
</organism>
<accession>N6WZ28</accession>
<keyword evidence="2" id="KW-1185">Reference proteome</keyword>